<evidence type="ECO:0008006" key="3">
    <source>
        <dbReference type="Google" id="ProtNLM"/>
    </source>
</evidence>
<dbReference type="EMBL" id="LDYG01000051">
    <property type="protein sequence ID" value="KUP04403.1"/>
    <property type="molecule type" value="Genomic_DNA"/>
</dbReference>
<sequence>MNRNRSPVIVAAVVGVGLLLFVLFMSIGSPNEEEKPEDFVQTFYEFEQIGDFGSSWEMFHPYMQEKMKKDTYIERKAHVFMHEMGSTTFDLWVGESTPLEEWKMPDTDVVAAEVVEVPVQLTYNKTLFGVITVSQTCYVLKENGEWRMLWEYREE</sequence>
<dbReference type="Proteomes" id="UP000074108">
    <property type="component" value="Unassembled WGS sequence"/>
</dbReference>
<comment type="caution">
    <text evidence="1">The sequence shown here is derived from an EMBL/GenBank/DDBJ whole genome shotgun (WGS) entry which is preliminary data.</text>
</comment>
<evidence type="ECO:0000313" key="1">
    <source>
        <dbReference type="EMBL" id="KUP04403.1"/>
    </source>
</evidence>
<gene>
    <name evidence="1" type="ORF">Q75_15515</name>
</gene>
<name>A0A147K4M9_9BACI</name>
<reference evidence="1 2" key="1">
    <citation type="journal article" date="2016" name="Front. Microbiol.">
        <title>Microevolution Analysis of Bacillus coahuilensis Unveils Differences in Phosphorus Acquisition Strategies and Their Regulation.</title>
        <authorList>
            <person name="Gomez-Lunar Z."/>
            <person name="Hernandez-Gonzalez I."/>
            <person name="Rodriguez-Torres M.D."/>
            <person name="Souza V."/>
            <person name="Olmedo-Alvarez G."/>
        </authorList>
    </citation>
    <scope>NUCLEOTIDE SEQUENCE [LARGE SCALE GENOMIC DNA]</scope>
    <source>
        <strain evidence="2">p1.1.43</strain>
    </source>
</reference>
<organism evidence="1 2">
    <name type="scientific">Bacillus coahuilensis p1.1.43</name>
    <dbReference type="NCBI Taxonomy" id="1150625"/>
    <lineage>
        <taxon>Bacteria</taxon>
        <taxon>Bacillati</taxon>
        <taxon>Bacillota</taxon>
        <taxon>Bacilli</taxon>
        <taxon>Bacillales</taxon>
        <taxon>Bacillaceae</taxon>
        <taxon>Bacillus</taxon>
    </lineage>
</organism>
<keyword evidence="2" id="KW-1185">Reference proteome</keyword>
<dbReference type="PATRIC" id="fig|1150625.3.peg.3238"/>
<evidence type="ECO:0000313" key="2">
    <source>
        <dbReference type="Proteomes" id="UP000074108"/>
    </source>
</evidence>
<dbReference type="SUPFAM" id="SSF54427">
    <property type="entry name" value="NTF2-like"/>
    <property type="match status" value="1"/>
</dbReference>
<dbReference type="InterPro" id="IPR032710">
    <property type="entry name" value="NTF2-like_dom_sf"/>
</dbReference>
<protein>
    <recommendedName>
        <fullName evidence="3">DUF4878 domain-containing protein</fullName>
    </recommendedName>
</protein>
<dbReference type="AlphaFoldDB" id="A0A147K4M9"/>
<dbReference type="RefSeq" id="WP_010175046.1">
    <property type="nucleotide sequence ID" value="NZ_LDYG01000051.1"/>
</dbReference>
<dbReference type="OrthoDB" id="2720594at2"/>
<accession>A0A147K4M9</accession>
<proteinExistence type="predicted"/>
<dbReference type="STRING" id="1150625.Q75_15515"/>